<evidence type="ECO:0000313" key="2">
    <source>
        <dbReference type="Proteomes" id="UP000652307"/>
    </source>
</evidence>
<dbReference type="AlphaFoldDB" id="A0A843ACA6"/>
<gene>
    <name evidence="1" type="ORF">IOK49_01325</name>
</gene>
<organism evidence="1 2">
    <name type="scientific">Fervidicoccus fontis</name>
    <dbReference type="NCBI Taxonomy" id="683846"/>
    <lineage>
        <taxon>Archaea</taxon>
        <taxon>Thermoproteota</taxon>
        <taxon>Thermoprotei</taxon>
        <taxon>Fervidicoccales</taxon>
        <taxon>Fervidicoccaceae</taxon>
        <taxon>Fervidicoccus</taxon>
    </lineage>
</organism>
<protein>
    <submittedName>
        <fullName evidence="1">Uncharacterized protein</fullName>
    </submittedName>
</protein>
<name>A0A843ACA6_9CREN</name>
<proteinExistence type="predicted"/>
<dbReference type="Proteomes" id="UP000652307">
    <property type="component" value="Unassembled WGS sequence"/>
</dbReference>
<evidence type="ECO:0000313" key="1">
    <source>
        <dbReference type="EMBL" id="MBE9390727.1"/>
    </source>
</evidence>
<dbReference type="EMBL" id="JADEZV010000001">
    <property type="protein sequence ID" value="MBE9390727.1"/>
    <property type="molecule type" value="Genomic_DNA"/>
</dbReference>
<accession>A0A843ACA6</accession>
<reference evidence="1" key="1">
    <citation type="submission" date="2020-10" db="EMBL/GenBank/DDBJ databases">
        <title>Fervidococcus fontis strain 3639Fd - the first crenarchaeon capable of growth on lipids.</title>
        <authorList>
            <person name="Kochetkova T.V."/>
            <person name="Elcheninov A.G."/>
            <person name="Toschakov S.V."/>
            <person name="Kublanov I.V."/>
        </authorList>
    </citation>
    <scope>NUCLEOTIDE SEQUENCE</scope>
    <source>
        <strain evidence="1">3639Fd</strain>
    </source>
</reference>
<dbReference type="RefSeq" id="WP_193803321.1">
    <property type="nucleotide sequence ID" value="NZ_JADEZV010000001.1"/>
</dbReference>
<sequence>MPQKNNEKKDESPVKAVAYINVYTPESIEVRGIKLKAYVLNDKESAIKEITAPSVLDIVSKAREILKKHLSGELKNLSGGLITVDISGKGFSFYYGEYIGEERNKELLFPRPAKLVKIGYYVNENGEMKRKLAKKSFDKEYYVYEGEIQFPQGIEGIVLATEYGSRSIFRSGTGNEVARSNKEQQN</sequence>
<comment type="caution">
    <text evidence="1">The sequence shown here is derived from an EMBL/GenBank/DDBJ whole genome shotgun (WGS) entry which is preliminary data.</text>
</comment>